<evidence type="ECO:0000256" key="1">
    <source>
        <dbReference type="ARBA" id="ARBA00022450"/>
    </source>
</evidence>
<dbReference type="InterPro" id="IPR009081">
    <property type="entry name" value="PP-bd_ACP"/>
</dbReference>
<sequence length="102" mass="10732">MTGTPADRDTTAVADWIAAQLCAELPLPAEQLNRQATFFSLGLTSQAAVAMVSRLAVRLGRDVPAATLWASPTVNGFARRGGLRGGRRRRAGGPTDRRDAAG</sequence>
<dbReference type="Gene3D" id="1.10.1200.10">
    <property type="entry name" value="ACP-like"/>
    <property type="match status" value="1"/>
</dbReference>
<dbReference type="RefSeq" id="WP_189500272.1">
    <property type="nucleotide sequence ID" value="NZ_BLLN01000005.1"/>
</dbReference>
<organism evidence="5 6">
    <name type="scientific">Streptomyces diastaticus subsp. diastaticus</name>
    <dbReference type="NCBI Taxonomy" id="68040"/>
    <lineage>
        <taxon>Bacteria</taxon>
        <taxon>Bacillati</taxon>
        <taxon>Actinomycetota</taxon>
        <taxon>Actinomycetes</taxon>
        <taxon>Kitasatosporales</taxon>
        <taxon>Streptomycetaceae</taxon>
        <taxon>Streptomyces</taxon>
        <taxon>Streptomyces diastaticus group</taxon>
    </lineage>
</organism>
<protein>
    <recommendedName>
        <fullName evidence="4">Carrier domain-containing protein</fullName>
    </recommendedName>
</protein>
<feature type="compositionally biased region" description="Basic residues" evidence="3">
    <location>
        <begin position="81"/>
        <end position="91"/>
    </location>
</feature>
<evidence type="ECO:0000313" key="6">
    <source>
        <dbReference type="Proteomes" id="UP000472710"/>
    </source>
</evidence>
<feature type="domain" description="Carrier" evidence="4">
    <location>
        <begin position="8"/>
        <end position="85"/>
    </location>
</feature>
<dbReference type="SUPFAM" id="SSF47336">
    <property type="entry name" value="ACP-like"/>
    <property type="match status" value="1"/>
</dbReference>
<gene>
    <name evidence="5" type="ORF">Sdia_37750</name>
</gene>
<dbReference type="InterPro" id="IPR020806">
    <property type="entry name" value="PKS_PP-bd"/>
</dbReference>
<dbReference type="PROSITE" id="PS50075">
    <property type="entry name" value="CARRIER"/>
    <property type="match status" value="1"/>
</dbReference>
<dbReference type="Proteomes" id="UP000472710">
    <property type="component" value="Unassembled WGS sequence"/>
</dbReference>
<name>A0ABQ1CRT8_STRDI</name>
<evidence type="ECO:0000259" key="4">
    <source>
        <dbReference type="PROSITE" id="PS50075"/>
    </source>
</evidence>
<proteinExistence type="predicted"/>
<feature type="region of interest" description="Disordered" evidence="3">
    <location>
        <begin position="79"/>
        <end position="102"/>
    </location>
</feature>
<evidence type="ECO:0000256" key="2">
    <source>
        <dbReference type="ARBA" id="ARBA00022553"/>
    </source>
</evidence>
<comment type="caution">
    <text evidence="5">The sequence shown here is derived from an EMBL/GenBank/DDBJ whole genome shotgun (WGS) entry which is preliminary data.</text>
</comment>
<dbReference type="GeneID" id="95071171"/>
<accession>A0ABQ1CRT8</accession>
<reference evidence="5 6" key="1">
    <citation type="submission" date="2020-02" db="EMBL/GenBank/DDBJ databases">
        <title>Whole genome shotgun sequence of Streptomyces diastaticus subsp. diastaticus NBRC 13412.</title>
        <authorList>
            <person name="Ichikawa N."/>
            <person name="Komaki H."/>
            <person name="Tamura T."/>
        </authorList>
    </citation>
    <scope>NUCLEOTIDE SEQUENCE [LARGE SCALE GENOMIC DNA]</scope>
    <source>
        <strain evidence="5 6">NBRC 13412</strain>
    </source>
</reference>
<keyword evidence="6" id="KW-1185">Reference proteome</keyword>
<dbReference type="InterPro" id="IPR036736">
    <property type="entry name" value="ACP-like_sf"/>
</dbReference>
<evidence type="ECO:0000256" key="3">
    <source>
        <dbReference type="SAM" id="MobiDB-lite"/>
    </source>
</evidence>
<dbReference type="EMBL" id="BLLN01000005">
    <property type="protein sequence ID" value="GFH73007.1"/>
    <property type="molecule type" value="Genomic_DNA"/>
</dbReference>
<dbReference type="Pfam" id="PF00550">
    <property type="entry name" value="PP-binding"/>
    <property type="match status" value="1"/>
</dbReference>
<keyword evidence="2" id="KW-0597">Phosphoprotein</keyword>
<dbReference type="SMART" id="SM00823">
    <property type="entry name" value="PKS_PP"/>
    <property type="match status" value="1"/>
</dbReference>
<evidence type="ECO:0000313" key="5">
    <source>
        <dbReference type="EMBL" id="GFH73007.1"/>
    </source>
</evidence>
<keyword evidence="1" id="KW-0596">Phosphopantetheine</keyword>